<evidence type="ECO:0000256" key="5">
    <source>
        <dbReference type="SAM" id="MobiDB-lite"/>
    </source>
</evidence>
<organism evidence="7 8">
    <name type="scientific">Thalassiosira pseudonana</name>
    <name type="common">Marine diatom</name>
    <name type="synonym">Cyclotella nana</name>
    <dbReference type="NCBI Taxonomy" id="35128"/>
    <lineage>
        <taxon>Eukaryota</taxon>
        <taxon>Sar</taxon>
        <taxon>Stramenopiles</taxon>
        <taxon>Ochrophyta</taxon>
        <taxon>Bacillariophyta</taxon>
        <taxon>Coscinodiscophyceae</taxon>
        <taxon>Thalassiosirophycidae</taxon>
        <taxon>Thalassiosirales</taxon>
        <taxon>Thalassiosiraceae</taxon>
        <taxon>Thalassiosira</taxon>
    </lineage>
</organism>
<feature type="compositionally biased region" description="Low complexity" evidence="5">
    <location>
        <begin position="291"/>
        <end position="304"/>
    </location>
</feature>
<reference evidence="7 8" key="2">
    <citation type="journal article" date="2008" name="Nature">
        <title>The Phaeodactylum genome reveals the evolutionary history of diatom genomes.</title>
        <authorList>
            <person name="Bowler C."/>
            <person name="Allen A.E."/>
            <person name="Badger J.H."/>
            <person name="Grimwood J."/>
            <person name="Jabbari K."/>
            <person name="Kuo A."/>
            <person name="Maheswari U."/>
            <person name="Martens C."/>
            <person name="Maumus F."/>
            <person name="Otillar R.P."/>
            <person name="Rayko E."/>
            <person name="Salamov A."/>
            <person name="Vandepoele K."/>
            <person name="Beszteri B."/>
            <person name="Gruber A."/>
            <person name="Heijde M."/>
            <person name="Katinka M."/>
            <person name="Mock T."/>
            <person name="Valentin K."/>
            <person name="Verret F."/>
            <person name="Berges J.A."/>
            <person name="Brownlee C."/>
            <person name="Cadoret J.P."/>
            <person name="Chiovitti A."/>
            <person name="Choi C.J."/>
            <person name="Coesel S."/>
            <person name="De Martino A."/>
            <person name="Detter J.C."/>
            <person name="Durkin C."/>
            <person name="Falciatore A."/>
            <person name="Fournet J."/>
            <person name="Haruta M."/>
            <person name="Huysman M.J."/>
            <person name="Jenkins B.D."/>
            <person name="Jiroutova K."/>
            <person name="Jorgensen R.E."/>
            <person name="Joubert Y."/>
            <person name="Kaplan A."/>
            <person name="Kroger N."/>
            <person name="Kroth P.G."/>
            <person name="La Roche J."/>
            <person name="Lindquist E."/>
            <person name="Lommer M."/>
            <person name="Martin-Jezequel V."/>
            <person name="Lopez P.J."/>
            <person name="Lucas S."/>
            <person name="Mangogna M."/>
            <person name="McGinnis K."/>
            <person name="Medlin L.K."/>
            <person name="Montsant A."/>
            <person name="Oudot-Le Secq M.P."/>
            <person name="Napoli C."/>
            <person name="Obornik M."/>
            <person name="Parker M.S."/>
            <person name="Petit J.L."/>
            <person name="Porcel B.M."/>
            <person name="Poulsen N."/>
            <person name="Robison M."/>
            <person name="Rychlewski L."/>
            <person name="Rynearson T.A."/>
            <person name="Schmutz J."/>
            <person name="Shapiro H."/>
            <person name="Siaut M."/>
            <person name="Stanley M."/>
            <person name="Sussman M.R."/>
            <person name="Taylor A.R."/>
            <person name="Vardi A."/>
            <person name="von Dassow P."/>
            <person name="Vyverman W."/>
            <person name="Willis A."/>
            <person name="Wyrwicz L.S."/>
            <person name="Rokhsar D.S."/>
            <person name="Weissenbach J."/>
            <person name="Armbrust E.V."/>
            <person name="Green B.R."/>
            <person name="Van de Peer Y."/>
            <person name="Grigoriev I.V."/>
        </authorList>
    </citation>
    <scope>NUCLEOTIDE SEQUENCE [LARGE SCALE GENOMIC DNA]</scope>
    <source>
        <strain evidence="7 8">CCMP1335</strain>
    </source>
</reference>
<sequence>MASAGHFDNDLLSNMKFYDDDFDLNFEADENDLDRIEDQHDSHQPHQPPLPPPSSRTATTGHTSPTPTMFSISDGSDATSPASTAMMANQLNFPVLLHEIISRDEYDSISWLPCGTKFVITDKDAFARTVLPRYFDARGTTKYTSFTRRLKRWKFSRVPKGSQMGAYYHADFLRDDPELAKRINYPDKKKMGTTATKVVKKARRRASTGCINMAEAAAAVSFAAKGSSYDDMISPVPLKTSVELSSTPPLPDLGRDMTDFLSSPEFNSEEPLELLEGDANIPSLPTPSTPPSSSSVHQPTPVVSDSSIARGHQMQNYTVQHQSMQMPRPVFPAADFGPRVFHPAMRRHSCTIVNSHAVPSMSMHPQPILAHSFMMSQLSQDCGSSEVRSFNPEMITKNNHNGGNSMGILASMMQTNVPNISERCEAEVELAQPIGSKGGYHDDKALDFDEYLERLDHDGNDPFA</sequence>
<dbReference type="KEGG" id="tps:THAPSDRAFT_268064"/>
<evidence type="ECO:0000256" key="2">
    <source>
        <dbReference type="ARBA" id="ARBA00023125"/>
    </source>
</evidence>
<dbReference type="FunFam" id="1.10.10.10:FF:000479">
    <property type="entry name" value="Predicted protein"/>
    <property type="match status" value="1"/>
</dbReference>
<dbReference type="Gene3D" id="1.10.10.10">
    <property type="entry name" value="Winged helix-like DNA-binding domain superfamily/Winged helix DNA-binding domain"/>
    <property type="match status" value="1"/>
</dbReference>
<dbReference type="GO" id="GO:0003700">
    <property type="term" value="F:DNA-binding transcription factor activity"/>
    <property type="evidence" value="ECO:0007669"/>
    <property type="project" value="InterPro"/>
</dbReference>
<evidence type="ECO:0000313" key="8">
    <source>
        <dbReference type="Proteomes" id="UP000001449"/>
    </source>
</evidence>
<feature type="compositionally biased region" description="Acidic residues" evidence="5">
    <location>
        <begin position="267"/>
        <end position="276"/>
    </location>
</feature>
<evidence type="ECO:0000259" key="6">
    <source>
        <dbReference type="SMART" id="SM00415"/>
    </source>
</evidence>
<dbReference type="PANTHER" id="PTHR10015:SF206">
    <property type="entry name" value="HSF-TYPE DNA-BINDING DOMAIN-CONTAINING PROTEIN"/>
    <property type="match status" value="1"/>
</dbReference>
<dbReference type="Pfam" id="PF00447">
    <property type="entry name" value="HSF_DNA-bind"/>
    <property type="match status" value="1"/>
</dbReference>
<feature type="compositionally biased region" description="Low complexity" evidence="5">
    <location>
        <begin position="55"/>
        <end position="68"/>
    </location>
</feature>
<dbReference type="PaxDb" id="35128-Thaps268064"/>
<evidence type="ECO:0000256" key="4">
    <source>
        <dbReference type="RuleBase" id="RU004020"/>
    </source>
</evidence>
<accession>B8BRA7</accession>
<keyword evidence="3" id="KW-0539">Nucleus</keyword>
<gene>
    <name evidence="7" type="ORF">THAPSDRAFT_268064</name>
</gene>
<dbReference type="RefSeq" id="XP_002286862.1">
    <property type="nucleotide sequence ID" value="XM_002286826.1"/>
</dbReference>
<dbReference type="InterPro" id="IPR036388">
    <property type="entry name" value="WH-like_DNA-bd_sf"/>
</dbReference>
<comment type="similarity">
    <text evidence="4">Belongs to the HSF family.</text>
</comment>
<reference evidence="7 8" key="1">
    <citation type="journal article" date="2004" name="Science">
        <title>The genome of the diatom Thalassiosira pseudonana: ecology, evolution, and metabolism.</title>
        <authorList>
            <person name="Armbrust E.V."/>
            <person name="Berges J.A."/>
            <person name="Bowler C."/>
            <person name="Green B.R."/>
            <person name="Martinez D."/>
            <person name="Putnam N.H."/>
            <person name="Zhou S."/>
            <person name="Allen A.E."/>
            <person name="Apt K.E."/>
            <person name="Bechner M."/>
            <person name="Brzezinski M.A."/>
            <person name="Chaal B.K."/>
            <person name="Chiovitti A."/>
            <person name="Davis A.K."/>
            <person name="Demarest M.S."/>
            <person name="Detter J.C."/>
            <person name="Glavina T."/>
            <person name="Goodstein D."/>
            <person name="Hadi M.Z."/>
            <person name="Hellsten U."/>
            <person name="Hildebrand M."/>
            <person name="Jenkins B.D."/>
            <person name="Jurka J."/>
            <person name="Kapitonov V.V."/>
            <person name="Kroger N."/>
            <person name="Lau W.W."/>
            <person name="Lane T.W."/>
            <person name="Larimer F.W."/>
            <person name="Lippmeier J.C."/>
            <person name="Lucas S."/>
            <person name="Medina M."/>
            <person name="Montsant A."/>
            <person name="Obornik M."/>
            <person name="Parker M.S."/>
            <person name="Palenik B."/>
            <person name="Pazour G.J."/>
            <person name="Richardson P.M."/>
            <person name="Rynearson T.A."/>
            <person name="Saito M.A."/>
            <person name="Schwartz D.C."/>
            <person name="Thamatrakoln K."/>
            <person name="Valentin K."/>
            <person name="Vardi A."/>
            <person name="Wilkerson F.P."/>
            <person name="Rokhsar D.S."/>
        </authorList>
    </citation>
    <scope>NUCLEOTIDE SEQUENCE [LARGE SCALE GENOMIC DNA]</scope>
    <source>
        <strain evidence="7 8">CCMP1335</strain>
    </source>
</reference>
<proteinExistence type="inferred from homology"/>
<dbReference type="GeneID" id="7445260"/>
<dbReference type="SMART" id="SM00415">
    <property type="entry name" value="HSF"/>
    <property type="match status" value="1"/>
</dbReference>
<name>B8BRA7_THAPS</name>
<evidence type="ECO:0000256" key="3">
    <source>
        <dbReference type="ARBA" id="ARBA00023242"/>
    </source>
</evidence>
<dbReference type="Proteomes" id="UP000001449">
    <property type="component" value="Chromosome 1"/>
</dbReference>
<dbReference type="AlphaFoldDB" id="B8BRA7"/>
<keyword evidence="2" id="KW-0238">DNA-binding</keyword>
<feature type="compositionally biased region" description="Polar residues" evidence="5">
    <location>
        <begin position="69"/>
        <end position="81"/>
    </location>
</feature>
<protein>
    <recommendedName>
        <fullName evidence="6">HSF-type DNA-binding domain-containing protein</fullName>
    </recommendedName>
</protein>
<feature type="region of interest" description="Disordered" evidence="5">
    <location>
        <begin position="240"/>
        <end position="304"/>
    </location>
</feature>
<dbReference type="HOGENOM" id="CLU_589894_0_0_1"/>
<feature type="domain" description="HSF-type DNA-binding" evidence="6">
    <location>
        <begin position="89"/>
        <end position="190"/>
    </location>
</feature>
<dbReference type="InterPro" id="IPR000232">
    <property type="entry name" value="HSF_DNA-bd"/>
</dbReference>
<evidence type="ECO:0000256" key="1">
    <source>
        <dbReference type="ARBA" id="ARBA00004123"/>
    </source>
</evidence>
<dbReference type="GO" id="GO:0043565">
    <property type="term" value="F:sequence-specific DNA binding"/>
    <property type="evidence" value="ECO:0007669"/>
    <property type="project" value="InterPro"/>
</dbReference>
<dbReference type="InParanoid" id="B8BRA7"/>
<dbReference type="EMBL" id="CM000638">
    <property type="protein sequence ID" value="EED96503.1"/>
    <property type="molecule type" value="Genomic_DNA"/>
</dbReference>
<dbReference type="InterPro" id="IPR036390">
    <property type="entry name" value="WH_DNA-bd_sf"/>
</dbReference>
<feature type="region of interest" description="Disordered" evidence="5">
    <location>
        <begin position="38"/>
        <end position="81"/>
    </location>
</feature>
<dbReference type="eggNOG" id="KOG0627">
    <property type="taxonomic scope" value="Eukaryota"/>
</dbReference>
<dbReference type="GO" id="GO:0005634">
    <property type="term" value="C:nucleus"/>
    <property type="evidence" value="ECO:0007669"/>
    <property type="project" value="UniProtKB-SubCell"/>
</dbReference>
<evidence type="ECO:0000313" key="7">
    <source>
        <dbReference type="EMBL" id="EED96503.1"/>
    </source>
</evidence>
<comment type="subcellular location">
    <subcellularLocation>
        <location evidence="1">Nucleus</location>
    </subcellularLocation>
</comment>
<dbReference type="SUPFAM" id="SSF46785">
    <property type="entry name" value="Winged helix' DNA-binding domain"/>
    <property type="match status" value="1"/>
</dbReference>
<dbReference type="PANTHER" id="PTHR10015">
    <property type="entry name" value="HEAT SHOCK TRANSCRIPTION FACTOR"/>
    <property type="match status" value="1"/>
</dbReference>
<keyword evidence="8" id="KW-1185">Reference proteome</keyword>